<name>A0A5B8U1X3_9ACTN</name>
<accession>A0A5B8U1X3</accession>
<evidence type="ECO:0008006" key="3">
    <source>
        <dbReference type="Google" id="ProtNLM"/>
    </source>
</evidence>
<proteinExistence type="predicted"/>
<gene>
    <name evidence="1" type="ORF">FSW04_03975</name>
</gene>
<dbReference type="EMBL" id="CP042430">
    <property type="protein sequence ID" value="QEC46825.1"/>
    <property type="molecule type" value="Genomic_DNA"/>
</dbReference>
<keyword evidence="2" id="KW-1185">Reference proteome</keyword>
<dbReference type="Proteomes" id="UP000321805">
    <property type="component" value="Chromosome"/>
</dbReference>
<evidence type="ECO:0000313" key="2">
    <source>
        <dbReference type="Proteomes" id="UP000321805"/>
    </source>
</evidence>
<dbReference type="KEGG" id="bsol:FSW04_03975"/>
<organism evidence="1 2">
    <name type="scientific">Baekduia soli</name>
    <dbReference type="NCBI Taxonomy" id="496014"/>
    <lineage>
        <taxon>Bacteria</taxon>
        <taxon>Bacillati</taxon>
        <taxon>Actinomycetota</taxon>
        <taxon>Thermoleophilia</taxon>
        <taxon>Solirubrobacterales</taxon>
        <taxon>Baekduiaceae</taxon>
        <taxon>Baekduia</taxon>
    </lineage>
</organism>
<evidence type="ECO:0000313" key="1">
    <source>
        <dbReference type="EMBL" id="QEC46825.1"/>
    </source>
</evidence>
<dbReference type="OrthoDB" id="5243541at2"/>
<dbReference type="RefSeq" id="WP_146916490.1">
    <property type="nucleotide sequence ID" value="NZ_CP042430.1"/>
</dbReference>
<reference evidence="1 2" key="1">
    <citation type="journal article" date="2018" name="J. Microbiol.">
        <title>Baekduia soli gen. nov., sp. nov., a novel bacterium isolated from the soil of Baekdu Mountain and proposal of a novel family name, Baekduiaceae fam. nov.</title>
        <authorList>
            <person name="An D.S."/>
            <person name="Siddiqi M.Z."/>
            <person name="Kim K.H."/>
            <person name="Yu H.S."/>
            <person name="Im W.T."/>
        </authorList>
    </citation>
    <scope>NUCLEOTIDE SEQUENCE [LARGE SCALE GENOMIC DNA]</scope>
    <source>
        <strain evidence="1 2">BR7-21</strain>
    </source>
</reference>
<protein>
    <recommendedName>
        <fullName evidence="3">Flagellar hook-length control protein FliK</fullName>
    </recommendedName>
</protein>
<sequence>MPGPVDVVLLRGLLPDVTLRPGAILSGRVLDARTLVLAGVRLAARLPEGVEAGQHLRLRVEEAGSERIHLRVVEQAPAAPAAPAAIPPAAYALALPGGAAARVFVQEREDAAGRGGRAAARSVVVRYDSPTLGRMDVRLDRGAAAVHVSAGEAADRVRGAADVLREALSRVAGAPVQVTVHPREETLDVRA</sequence>
<dbReference type="AlphaFoldDB" id="A0A5B8U1X3"/>